<dbReference type="InterPro" id="IPR015867">
    <property type="entry name" value="N-reg_PII/ATP_PRibTrfase_C"/>
</dbReference>
<dbReference type="PROSITE" id="PS00638">
    <property type="entry name" value="PII_GLNB_CTER"/>
    <property type="match status" value="1"/>
</dbReference>
<dbReference type="PANTHER" id="PTHR30115">
    <property type="entry name" value="NITROGEN REGULATORY PROTEIN P-II"/>
    <property type="match status" value="1"/>
</dbReference>
<sequence>VRTVIETAKKTLHTGQYGDGKVFVYDIENVVKIRTGEEGFEALQDTQPLE</sequence>
<comment type="caution">
    <text evidence="1">The sequence shown here is derived from an EMBL/GenBank/DDBJ whole genome shotgun (WGS) entry which is preliminary data.</text>
</comment>
<dbReference type="Gene3D" id="3.30.70.120">
    <property type="match status" value="1"/>
</dbReference>
<accession>A0ABV1ASA4</accession>
<dbReference type="SUPFAM" id="SSF54913">
    <property type="entry name" value="GlnB-like"/>
    <property type="match status" value="1"/>
</dbReference>
<reference evidence="1 2" key="1">
    <citation type="submission" date="2024-03" db="EMBL/GenBank/DDBJ databases">
        <title>Human intestinal bacterial collection.</title>
        <authorList>
            <person name="Pauvert C."/>
            <person name="Hitch T.C.A."/>
            <person name="Clavel T."/>
        </authorList>
    </citation>
    <scope>NUCLEOTIDE SEQUENCE [LARGE SCALE GENOMIC DNA]</scope>
    <source>
        <strain evidence="1 2">CLA-AA-H95</strain>
    </source>
</reference>
<dbReference type="RefSeq" id="WP_349078603.1">
    <property type="nucleotide sequence ID" value="NZ_JBBMEI010000095.1"/>
</dbReference>
<dbReference type="Proteomes" id="UP001446032">
    <property type="component" value="Unassembled WGS sequence"/>
</dbReference>
<evidence type="ECO:0000313" key="2">
    <source>
        <dbReference type="Proteomes" id="UP001446032"/>
    </source>
</evidence>
<protein>
    <submittedName>
        <fullName evidence="1">P-II family nitrogen regulator</fullName>
    </submittedName>
</protein>
<evidence type="ECO:0000313" key="1">
    <source>
        <dbReference type="EMBL" id="MEQ2360072.1"/>
    </source>
</evidence>
<name>A0ABV1ASA4_9FIRM</name>
<dbReference type="PROSITE" id="PS51343">
    <property type="entry name" value="PII_GLNB_DOM"/>
    <property type="match status" value="1"/>
</dbReference>
<dbReference type="EMBL" id="JBBMEI010000095">
    <property type="protein sequence ID" value="MEQ2360072.1"/>
    <property type="molecule type" value="Genomic_DNA"/>
</dbReference>
<organism evidence="1 2">
    <name type="scientific">Blautia intestinihominis</name>
    <dbReference type="NCBI Taxonomy" id="3133152"/>
    <lineage>
        <taxon>Bacteria</taxon>
        <taxon>Bacillati</taxon>
        <taxon>Bacillota</taxon>
        <taxon>Clostridia</taxon>
        <taxon>Lachnospirales</taxon>
        <taxon>Lachnospiraceae</taxon>
        <taxon>Blautia</taxon>
    </lineage>
</organism>
<dbReference type="InterPro" id="IPR017918">
    <property type="entry name" value="N-reg_PII_CS"/>
</dbReference>
<proteinExistence type="predicted"/>
<gene>
    <name evidence="1" type="ORF">WMO75_17430</name>
</gene>
<dbReference type="Pfam" id="PF00543">
    <property type="entry name" value="P-II"/>
    <property type="match status" value="1"/>
</dbReference>
<keyword evidence="2" id="KW-1185">Reference proteome</keyword>
<dbReference type="InterPro" id="IPR002187">
    <property type="entry name" value="N-reg_PII"/>
</dbReference>
<dbReference type="PANTHER" id="PTHR30115:SF11">
    <property type="entry name" value="NITROGEN REGULATORY PROTEIN P-II HOMOLOG"/>
    <property type="match status" value="1"/>
</dbReference>
<feature type="non-terminal residue" evidence="1">
    <location>
        <position position="1"/>
    </location>
</feature>
<dbReference type="InterPro" id="IPR011322">
    <property type="entry name" value="N-reg_PII-like_a/b"/>
</dbReference>